<gene>
    <name evidence="11" type="primary">crcB_1</name>
    <name evidence="10" type="synonym">crcB</name>
    <name evidence="10" type="synonym">fluC</name>
    <name evidence="11" type="ORF">NCTC10994_00636</name>
</gene>
<feature type="transmembrane region" description="Helical" evidence="10">
    <location>
        <begin position="6"/>
        <end position="23"/>
    </location>
</feature>
<comment type="similarity">
    <text evidence="7 10">Belongs to the fluoride channel Fluc/FEX (TC 1.A.43) family.</text>
</comment>
<keyword evidence="4 10" id="KW-1133">Transmembrane helix</keyword>
<keyword evidence="5 10" id="KW-0472">Membrane</keyword>
<comment type="function">
    <text evidence="9 10">Fluoride-specific ion channel. Important for reducing fluoride concentration in the cell, thus reducing its toxicity.</text>
</comment>
<evidence type="ECO:0000256" key="3">
    <source>
        <dbReference type="ARBA" id="ARBA00022692"/>
    </source>
</evidence>
<keyword evidence="10" id="KW-0406">Ion transport</keyword>
<keyword evidence="6 10" id="KW-0407">Ion channel</keyword>
<feature type="transmembrane region" description="Helical" evidence="10">
    <location>
        <begin position="101"/>
        <end position="122"/>
    </location>
</feature>
<dbReference type="EMBL" id="LS483468">
    <property type="protein sequence ID" value="SQI28883.1"/>
    <property type="molecule type" value="Genomic_DNA"/>
</dbReference>
<dbReference type="KEGG" id="rcr:NCTC10994_00636"/>
<comment type="activity regulation">
    <text evidence="10">Na(+) is not transported, but it plays an essential structural role and its presence is essential for fluoride channel function.</text>
</comment>
<evidence type="ECO:0000256" key="5">
    <source>
        <dbReference type="ARBA" id="ARBA00023136"/>
    </source>
</evidence>
<dbReference type="GO" id="GO:0062054">
    <property type="term" value="F:fluoride channel activity"/>
    <property type="evidence" value="ECO:0007669"/>
    <property type="project" value="UniProtKB-UniRule"/>
</dbReference>
<sequence>MTPGIFVLLSVAGGAGAIVRFVLDGFIRAHMHTKFAWATTIINVSGSLVLGFLTGLTVEHLVSTDISYVIGTGFLGGYTTFSTASYETVQLIKNGRYGDSFISGIVMLVLALAAAGLGLWIGTSL</sequence>
<evidence type="ECO:0000256" key="1">
    <source>
        <dbReference type="ARBA" id="ARBA00004651"/>
    </source>
</evidence>
<accession>A0A2X4TPP9</accession>
<feature type="binding site" evidence="10">
    <location>
        <position position="76"/>
    </location>
    <ligand>
        <name>Na(+)</name>
        <dbReference type="ChEBI" id="CHEBI:29101"/>
        <note>structural</note>
    </ligand>
</feature>
<comment type="catalytic activity">
    <reaction evidence="8">
        <text>fluoride(in) = fluoride(out)</text>
        <dbReference type="Rhea" id="RHEA:76159"/>
        <dbReference type="ChEBI" id="CHEBI:17051"/>
    </reaction>
    <physiologicalReaction direction="left-to-right" evidence="8">
        <dbReference type="Rhea" id="RHEA:76160"/>
    </physiologicalReaction>
</comment>
<keyword evidence="10" id="KW-0915">Sodium</keyword>
<evidence type="ECO:0000256" key="2">
    <source>
        <dbReference type="ARBA" id="ARBA00022475"/>
    </source>
</evidence>
<evidence type="ECO:0000256" key="7">
    <source>
        <dbReference type="ARBA" id="ARBA00035120"/>
    </source>
</evidence>
<keyword evidence="3 10" id="KW-0812">Transmembrane</keyword>
<dbReference type="Proteomes" id="UP000249091">
    <property type="component" value="Chromosome 1"/>
</dbReference>
<dbReference type="PANTHER" id="PTHR28259:SF1">
    <property type="entry name" value="FLUORIDE EXPORT PROTEIN 1-RELATED"/>
    <property type="match status" value="1"/>
</dbReference>
<dbReference type="GO" id="GO:0005886">
    <property type="term" value="C:plasma membrane"/>
    <property type="evidence" value="ECO:0007669"/>
    <property type="project" value="UniProtKB-SubCell"/>
</dbReference>
<keyword evidence="2 10" id="KW-1003">Cell membrane</keyword>
<dbReference type="PANTHER" id="PTHR28259">
    <property type="entry name" value="FLUORIDE EXPORT PROTEIN 1-RELATED"/>
    <property type="match status" value="1"/>
</dbReference>
<keyword evidence="10" id="KW-0813">Transport</keyword>
<reference evidence="11 12" key="1">
    <citation type="submission" date="2018-06" db="EMBL/GenBank/DDBJ databases">
        <authorList>
            <consortium name="Pathogen Informatics"/>
            <person name="Doyle S."/>
        </authorList>
    </citation>
    <scope>NUCLEOTIDE SEQUENCE [LARGE SCALE GENOMIC DNA]</scope>
    <source>
        <strain evidence="11 12">NCTC10994</strain>
    </source>
</reference>
<feature type="transmembrane region" description="Helical" evidence="10">
    <location>
        <begin position="35"/>
        <end position="54"/>
    </location>
</feature>
<evidence type="ECO:0000256" key="8">
    <source>
        <dbReference type="ARBA" id="ARBA00035585"/>
    </source>
</evidence>
<proteinExistence type="inferred from homology"/>
<dbReference type="GO" id="GO:0140114">
    <property type="term" value="P:cellular detoxification of fluoride"/>
    <property type="evidence" value="ECO:0007669"/>
    <property type="project" value="UniProtKB-UniRule"/>
</dbReference>
<keyword evidence="10" id="KW-0479">Metal-binding</keyword>
<evidence type="ECO:0000256" key="6">
    <source>
        <dbReference type="ARBA" id="ARBA00023303"/>
    </source>
</evidence>
<dbReference type="NCBIfam" id="TIGR00494">
    <property type="entry name" value="crcB"/>
    <property type="match status" value="1"/>
</dbReference>
<evidence type="ECO:0000256" key="9">
    <source>
        <dbReference type="ARBA" id="ARBA00049940"/>
    </source>
</evidence>
<dbReference type="RefSeq" id="WP_072698346.1">
    <property type="nucleotide sequence ID" value="NZ_JAFBBL010000001.1"/>
</dbReference>
<dbReference type="AlphaFoldDB" id="A0A2X4TPP9"/>
<dbReference type="Pfam" id="PF02537">
    <property type="entry name" value="CRCB"/>
    <property type="match status" value="1"/>
</dbReference>
<keyword evidence="12" id="KW-1185">Reference proteome</keyword>
<feature type="transmembrane region" description="Helical" evidence="10">
    <location>
        <begin position="66"/>
        <end position="89"/>
    </location>
</feature>
<evidence type="ECO:0000313" key="11">
    <source>
        <dbReference type="EMBL" id="SQI28883.1"/>
    </source>
</evidence>
<dbReference type="HAMAP" id="MF_00454">
    <property type="entry name" value="FluC"/>
    <property type="match status" value="1"/>
</dbReference>
<evidence type="ECO:0000256" key="4">
    <source>
        <dbReference type="ARBA" id="ARBA00022989"/>
    </source>
</evidence>
<dbReference type="InterPro" id="IPR003691">
    <property type="entry name" value="FluC"/>
</dbReference>
<protein>
    <recommendedName>
        <fullName evidence="10">Fluoride-specific ion channel FluC</fullName>
    </recommendedName>
</protein>
<organism evidence="11 12">
    <name type="scientific">Rhodococcus coprophilus</name>
    <dbReference type="NCBI Taxonomy" id="38310"/>
    <lineage>
        <taxon>Bacteria</taxon>
        <taxon>Bacillati</taxon>
        <taxon>Actinomycetota</taxon>
        <taxon>Actinomycetes</taxon>
        <taxon>Mycobacteriales</taxon>
        <taxon>Nocardiaceae</taxon>
        <taxon>Rhodococcus</taxon>
    </lineage>
</organism>
<evidence type="ECO:0000256" key="10">
    <source>
        <dbReference type="HAMAP-Rule" id="MF_00454"/>
    </source>
</evidence>
<dbReference type="GO" id="GO:0046872">
    <property type="term" value="F:metal ion binding"/>
    <property type="evidence" value="ECO:0007669"/>
    <property type="project" value="UniProtKB-KW"/>
</dbReference>
<feature type="binding site" evidence="10">
    <location>
        <position position="79"/>
    </location>
    <ligand>
        <name>Na(+)</name>
        <dbReference type="ChEBI" id="CHEBI:29101"/>
        <note>structural</note>
    </ligand>
</feature>
<evidence type="ECO:0000313" key="12">
    <source>
        <dbReference type="Proteomes" id="UP000249091"/>
    </source>
</evidence>
<dbReference type="STRING" id="1219011.GCA_001895045_00356"/>
<comment type="subcellular location">
    <subcellularLocation>
        <location evidence="1 10">Cell membrane</location>
        <topology evidence="1 10">Multi-pass membrane protein</topology>
    </subcellularLocation>
</comment>
<name>A0A2X4TPP9_9NOCA</name>